<gene>
    <name evidence="2" type="ORF">GA0070616_3085</name>
</gene>
<feature type="compositionally biased region" description="Pro residues" evidence="1">
    <location>
        <begin position="148"/>
        <end position="158"/>
    </location>
</feature>
<dbReference type="AlphaFoldDB" id="A0A1C6S781"/>
<dbReference type="OrthoDB" id="3785441at2"/>
<dbReference type="EMBL" id="FMHT01000003">
    <property type="protein sequence ID" value="SCL25327.1"/>
    <property type="molecule type" value="Genomic_DNA"/>
</dbReference>
<keyword evidence="3" id="KW-1185">Reference proteome</keyword>
<dbReference type="Pfam" id="PF19457">
    <property type="entry name" value="DUF5994"/>
    <property type="match status" value="1"/>
</dbReference>
<protein>
    <submittedName>
        <fullName evidence="2">Uncharacterized protein</fullName>
    </submittedName>
</protein>
<accession>A0A1C6S781</accession>
<name>A0A1C6S781_9ACTN</name>
<feature type="compositionally biased region" description="Basic and acidic residues" evidence="1">
    <location>
        <begin position="169"/>
        <end position="178"/>
    </location>
</feature>
<evidence type="ECO:0000313" key="2">
    <source>
        <dbReference type="EMBL" id="SCL25327.1"/>
    </source>
</evidence>
<sequence>MMRSAEDRMTWVCTPEPPAARLRLTDPPSHRAMLDGGWWPTSRDPVRELCSLVTALTARRSGVIERIMLHRAAWDRHPCRIGVAGTVVRVGWFTTLGPELAIITGRRELRIDLAVIAPDATFAAATAAMVAASRTANTVRAADLLRIPPGPRPRPPVGPGDDVTGGESEGGHPQHDPHPTAPVPA</sequence>
<dbReference type="Proteomes" id="UP000199699">
    <property type="component" value="Unassembled WGS sequence"/>
</dbReference>
<reference evidence="2 3" key="1">
    <citation type="submission" date="2016-06" db="EMBL/GenBank/DDBJ databases">
        <authorList>
            <person name="Kjaerup R.B."/>
            <person name="Dalgaard T.S."/>
            <person name="Juul-Madsen H.R."/>
        </authorList>
    </citation>
    <scope>NUCLEOTIDE SEQUENCE [LARGE SCALE GENOMIC DNA]</scope>
    <source>
        <strain evidence="2 3">DSM 43818</strain>
    </source>
</reference>
<feature type="region of interest" description="Disordered" evidence="1">
    <location>
        <begin position="145"/>
        <end position="185"/>
    </location>
</feature>
<dbReference type="InterPro" id="IPR046036">
    <property type="entry name" value="DUF5994"/>
</dbReference>
<evidence type="ECO:0000313" key="3">
    <source>
        <dbReference type="Proteomes" id="UP000199699"/>
    </source>
</evidence>
<organism evidence="2 3">
    <name type="scientific">Micromonospora nigra</name>
    <dbReference type="NCBI Taxonomy" id="145857"/>
    <lineage>
        <taxon>Bacteria</taxon>
        <taxon>Bacillati</taxon>
        <taxon>Actinomycetota</taxon>
        <taxon>Actinomycetes</taxon>
        <taxon>Micromonosporales</taxon>
        <taxon>Micromonosporaceae</taxon>
        <taxon>Micromonospora</taxon>
    </lineage>
</organism>
<dbReference type="STRING" id="145857.GA0070616_3085"/>
<evidence type="ECO:0000256" key="1">
    <source>
        <dbReference type="SAM" id="MobiDB-lite"/>
    </source>
</evidence>
<proteinExistence type="predicted"/>
<dbReference type="RefSeq" id="WP_139128900.1">
    <property type="nucleotide sequence ID" value="NZ_FMHT01000003.1"/>
</dbReference>